<comment type="subcellular location">
    <subcellularLocation>
        <location evidence="6">Cytoplasm</location>
    </subcellularLocation>
</comment>
<accession>K6WA50</accession>
<keyword evidence="4 6" id="KW-0378">Hydrolase</keyword>
<dbReference type="eggNOG" id="COG1722">
    <property type="taxonomic scope" value="Bacteria"/>
</dbReference>
<evidence type="ECO:0000313" key="9">
    <source>
        <dbReference type="Proteomes" id="UP000008366"/>
    </source>
</evidence>
<evidence type="ECO:0000256" key="2">
    <source>
        <dbReference type="ARBA" id="ARBA00022490"/>
    </source>
</evidence>
<name>K6WA50_9MICO</name>
<evidence type="ECO:0000256" key="1">
    <source>
        <dbReference type="ARBA" id="ARBA00009998"/>
    </source>
</evidence>
<comment type="caution">
    <text evidence="8">The sequence shown here is derived from an EMBL/GenBank/DDBJ whole genome shotgun (WGS) entry which is preliminary data.</text>
</comment>
<comment type="function">
    <text evidence="6">Bidirectionally degrades single-stranded DNA into large acid-insoluble oligonucleotides, which are then degraded further into small acid-soluble oligonucleotides.</text>
</comment>
<dbReference type="Pfam" id="PF02609">
    <property type="entry name" value="Exonuc_VII_S"/>
    <property type="match status" value="1"/>
</dbReference>
<dbReference type="SUPFAM" id="SSF116842">
    <property type="entry name" value="XseB-like"/>
    <property type="match status" value="1"/>
</dbReference>
<dbReference type="PANTHER" id="PTHR34137">
    <property type="entry name" value="EXODEOXYRIBONUCLEASE 7 SMALL SUBUNIT"/>
    <property type="match status" value="1"/>
</dbReference>
<evidence type="ECO:0000256" key="3">
    <source>
        <dbReference type="ARBA" id="ARBA00022722"/>
    </source>
</evidence>
<keyword evidence="2 6" id="KW-0963">Cytoplasm</keyword>
<dbReference type="RefSeq" id="WP_006592612.1">
    <property type="nucleotide sequence ID" value="NZ_BAHD01000031.1"/>
</dbReference>
<keyword evidence="9" id="KW-1185">Reference proteome</keyword>
<gene>
    <name evidence="6 8" type="primary">xseB</name>
    <name evidence="8" type="ORF">KILIM_031_00520</name>
</gene>
<organism evidence="8 9">
    <name type="scientific">Kineosphaera limosa NBRC 100340</name>
    <dbReference type="NCBI Taxonomy" id="1184609"/>
    <lineage>
        <taxon>Bacteria</taxon>
        <taxon>Bacillati</taxon>
        <taxon>Actinomycetota</taxon>
        <taxon>Actinomycetes</taxon>
        <taxon>Micrococcales</taxon>
        <taxon>Dermatophilaceae</taxon>
        <taxon>Kineosphaera</taxon>
    </lineage>
</organism>
<dbReference type="Proteomes" id="UP000008366">
    <property type="component" value="Unassembled WGS sequence"/>
</dbReference>
<dbReference type="Gene3D" id="1.10.287.1040">
    <property type="entry name" value="Exonuclease VII, small subunit"/>
    <property type="match status" value="1"/>
</dbReference>
<dbReference type="InterPro" id="IPR003761">
    <property type="entry name" value="Exonuc_VII_S"/>
</dbReference>
<keyword evidence="5 6" id="KW-0269">Exonuclease</keyword>
<comment type="subunit">
    <text evidence="6">Heterooligomer composed of large and small subunits.</text>
</comment>
<comment type="catalytic activity">
    <reaction evidence="6">
        <text>Exonucleolytic cleavage in either 5'- to 3'- or 3'- to 5'-direction to yield nucleoside 5'-phosphates.</text>
        <dbReference type="EC" id="3.1.11.6"/>
    </reaction>
</comment>
<dbReference type="GO" id="GO:0008855">
    <property type="term" value="F:exodeoxyribonuclease VII activity"/>
    <property type="evidence" value="ECO:0007669"/>
    <property type="project" value="UniProtKB-UniRule"/>
</dbReference>
<dbReference type="HAMAP" id="MF_00337">
    <property type="entry name" value="Exonuc_7_S"/>
    <property type="match status" value="1"/>
</dbReference>
<evidence type="ECO:0000256" key="7">
    <source>
        <dbReference type="SAM" id="MobiDB-lite"/>
    </source>
</evidence>
<comment type="similarity">
    <text evidence="1 6">Belongs to the XseB family.</text>
</comment>
<protein>
    <recommendedName>
        <fullName evidence="6">Exodeoxyribonuclease 7 small subunit</fullName>
        <ecNumber evidence="6">3.1.11.6</ecNumber>
    </recommendedName>
    <alternativeName>
        <fullName evidence="6">Exodeoxyribonuclease VII small subunit</fullName>
        <shortName evidence="6">Exonuclease VII small subunit</shortName>
    </alternativeName>
</protein>
<dbReference type="NCBIfam" id="TIGR01280">
    <property type="entry name" value="xseB"/>
    <property type="match status" value="1"/>
</dbReference>
<dbReference type="AlphaFoldDB" id="K6WA50"/>
<sequence length="94" mass="10106">MTDPSTDRSEAELAAVSTLTYEQARDELVAIVARLESGQLDLEASMALWQRGESLADHCTRWLDGAQAQLQGEAPDDEQSAGSRPPADSDTDEG</sequence>
<reference evidence="8 9" key="1">
    <citation type="submission" date="2012-08" db="EMBL/GenBank/DDBJ databases">
        <title>Whole genome shotgun sequence of Kineosphaera limosa NBRC 100340.</title>
        <authorList>
            <person name="Yoshida I."/>
            <person name="Isaki S."/>
            <person name="Hosoyama A."/>
            <person name="Tsuchikane K."/>
            <person name="Katsumata H."/>
            <person name="Ando Y."/>
            <person name="Ohji S."/>
            <person name="Hamada M."/>
            <person name="Tamura T."/>
            <person name="Yamazoe A."/>
            <person name="Yamazaki S."/>
            <person name="Fujita N."/>
        </authorList>
    </citation>
    <scope>NUCLEOTIDE SEQUENCE [LARGE SCALE GENOMIC DNA]</scope>
    <source>
        <strain evidence="8 9">NBRC 100340</strain>
    </source>
</reference>
<keyword evidence="3 6" id="KW-0540">Nuclease</keyword>
<proteinExistence type="inferred from homology"/>
<dbReference type="EMBL" id="BAHD01000031">
    <property type="protein sequence ID" value="GAB96080.1"/>
    <property type="molecule type" value="Genomic_DNA"/>
</dbReference>
<feature type="region of interest" description="Disordered" evidence="7">
    <location>
        <begin position="68"/>
        <end position="94"/>
    </location>
</feature>
<dbReference type="InterPro" id="IPR037004">
    <property type="entry name" value="Exonuc_VII_ssu_sf"/>
</dbReference>
<dbReference type="PANTHER" id="PTHR34137:SF1">
    <property type="entry name" value="EXODEOXYRIBONUCLEASE 7 SMALL SUBUNIT"/>
    <property type="match status" value="1"/>
</dbReference>
<dbReference type="GO" id="GO:0005829">
    <property type="term" value="C:cytosol"/>
    <property type="evidence" value="ECO:0007669"/>
    <property type="project" value="TreeGrafter"/>
</dbReference>
<dbReference type="EC" id="3.1.11.6" evidence="6"/>
<evidence type="ECO:0000313" key="8">
    <source>
        <dbReference type="EMBL" id="GAB96080.1"/>
    </source>
</evidence>
<dbReference type="GO" id="GO:0006308">
    <property type="term" value="P:DNA catabolic process"/>
    <property type="evidence" value="ECO:0007669"/>
    <property type="project" value="UniProtKB-UniRule"/>
</dbReference>
<dbReference type="OrthoDB" id="5244334at2"/>
<dbReference type="STRING" id="1184609.KILIM_031_00520"/>
<evidence type="ECO:0000256" key="6">
    <source>
        <dbReference type="HAMAP-Rule" id="MF_00337"/>
    </source>
</evidence>
<evidence type="ECO:0000256" key="4">
    <source>
        <dbReference type="ARBA" id="ARBA00022801"/>
    </source>
</evidence>
<evidence type="ECO:0000256" key="5">
    <source>
        <dbReference type="ARBA" id="ARBA00022839"/>
    </source>
</evidence>
<dbReference type="NCBIfam" id="NF002139">
    <property type="entry name" value="PRK00977.1-3"/>
    <property type="match status" value="1"/>
</dbReference>
<dbReference type="GO" id="GO:0009318">
    <property type="term" value="C:exodeoxyribonuclease VII complex"/>
    <property type="evidence" value="ECO:0007669"/>
    <property type="project" value="UniProtKB-UniRule"/>
</dbReference>